<evidence type="ECO:0000256" key="3">
    <source>
        <dbReference type="ARBA" id="ARBA00022970"/>
    </source>
</evidence>
<dbReference type="RefSeq" id="WP_086088620.1">
    <property type="nucleotide sequence ID" value="NZ_CP021112.1"/>
</dbReference>
<reference evidence="4 5" key="1">
    <citation type="submission" date="2017-05" db="EMBL/GenBank/DDBJ databases">
        <title>Full genome sequence of Pseudorhodoplanes sinuspersici.</title>
        <authorList>
            <person name="Dastgheib S.M.M."/>
            <person name="Shavandi M."/>
            <person name="Tirandaz H."/>
        </authorList>
    </citation>
    <scope>NUCLEOTIDE SEQUENCE [LARGE SCALE GENOMIC DNA]</scope>
    <source>
        <strain evidence="4 5">RIPI110</strain>
    </source>
</reference>
<dbReference type="Proteomes" id="UP000194137">
    <property type="component" value="Chromosome"/>
</dbReference>
<dbReference type="CDD" id="cd06333">
    <property type="entry name" value="PBP1_ABC_RPA1789-like"/>
    <property type="match status" value="1"/>
</dbReference>
<dbReference type="AlphaFoldDB" id="A0A1W6ZS87"/>
<evidence type="ECO:0000256" key="2">
    <source>
        <dbReference type="ARBA" id="ARBA00022729"/>
    </source>
</evidence>
<keyword evidence="3" id="KW-0813">Transport</keyword>
<name>A0A1W6ZS87_9HYPH</name>
<dbReference type="InterPro" id="IPR028082">
    <property type="entry name" value="Peripla_BP_I"/>
</dbReference>
<comment type="similarity">
    <text evidence="1">Belongs to the leucine-binding protein family.</text>
</comment>
<dbReference type="PANTHER" id="PTHR30483">
    <property type="entry name" value="LEUCINE-SPECIFIC-BINDING PROTEIN"/>
    <property type="match status" value="1"/>
</dbReference>
<proteinExistence type="inferred from homology"/>
<keyword evidence="5" id="KW-1185">Reference proteome</keyword>
<evidence type="ECO:0000256" key="1">
    <source>
        <dbReference type="ARBA" id="ARBA00010062"/>
    </source>
</evidence>
<evidence type="ECO:0000313" key="4">
    <source>
        <dbReference type="EMBL" id="ARQ00222.1"/>
    </source>
</evidence>
<organism evidence="4 5">
    <name type="scientific">Pseudorhodoplanes sinuspersici</name>
    <dbReference type="NCBI Taxonomy" id="1235591"/>
    <lineage>
        <taxon>Bacteria</taxon>
        <taxon>Pseudomonadati</taxon>
        <taxon>Pseudomonadota</taxon>
        <taxon>Alphaproteobacteria</taxon>
        <taxon>Hyphomicrobiales</taxon>
        <taxon>Pseudorhodoplanes</taxon>
    </lineage>
</organism>
<dbReference type="InterPro" id="IPR028081">
    <property type="entry name" value="Leu-bd"/>
</dbReference>
<dbReference type="GO" id="GO:0006865">
    <property type="term" value="P:amino acid transport"/>
    <property type="evidence" value="ECO:0007669"/>
    <property type="project" value="UniProtKB-KW"/>
</dbReference>
<dbReference type="OrthoDB" id="9147078at2"/>
<keyword evidence="3" id="KW-0029">Amino-acid transport</keyword>
<dbReference type="SUPFAM" id="SSF53822">
    <property type="entry name" value="Periplasmic binding protein-like I"/>
    <property type="match status" value="1"/>
</dbReference>
<keyword evidence="2" id="KW-0732">Signal</keyword>
<dbReference type="PANTHER" id="PTHR30483:SF38">
    <property type="entry name" value="BLR7848 PROTEIN"/>
    <property type="match status" value="1"/>
</dbReference>
<dbReference type="InterPro" id="IPR051010">
    <property type="entry name" value="BCAA_transport"/>
</dbReference>
<dbReference type="STRING" id="1235591.CAK95_14930"/>
<sequence length="381" mass="40586">MSIKKLMAFVSAAAFVVVAGPAQADIKIGVVLALTGPNASLGVPYRKGVELLPKEIGGEKIQLIFLDDASDPSTAVRNAQKLISDDKVDILIGGSNTPASQAMANITTREQIQQVALAPAAHPADKNQWLISMPQPANLWAAALVKDMVRRKVKTVAYIGFSDPWGDIAYNGLKEAAEKAGIQVVTNERYARADTSVTGQVLKIIAAKPDAVLVGGSGTPGALPHIALAERNYKGPVYATPGVFNKDFLRVGGKSVEDVIGVTGPIGAHEQLPAGNPIKKVSEEFIKKYEDINGKGSWNSFAAFAYDGMLTLEDAIPRALKKAKPGTPEFRKAVRDEVRAVKELAGTNGVYQFPEGSSYGVDERSVILVQVKNGDWKLISN</sequence>
<dbReference type="KEGG" id="psin:CAK95_14930"/>
<gene>
    <name evidence="4" type="ORF">CAK95_14930</name>
</gene>
<dbReference type="EMBL" id="CP021112">
    <property type="protein sequence ID" value="ARQ00222.1"/>
    <property type="molecule type" value="Genomic_DNA"/>
</dbReference>
<accession>A0A1W6ZS87</accession>
<dbReference type="Gene3D" id="3.40.50.2300">
    <property type="match status" value="2"/>
</dbReference>
<dbReference type="Pfam" id="PF13458">
    <property type="entry name" value="Peripla_BP_6"/>
    <property type="match status" value="1"/>
</dbReference>
<evidence type="ECO:0000313" key="5">
    <source>
        <dbReference type="Proteomes" id="UP000194137"/>
    </source>
</evidence>
<protein>
    <submittedName>
        <fullName evidence="4">Branched-chain amino acid ABC transporter substrate-binding protein</fullName>
    </submittedName>
</protein>